<keyword evidence="3 4" id="KW-0408">Iron</keyword>
<dbReference type="EMBL" id="NKDB02000009">
    <property type="protein sequence ID" value="RKJ93840.1"/>
    <property type="molecule type" value="Genomic_DNA"/>
</dbReference>
<feature type="transmembrane region" description="Helical" evidence="5">
    <location>
        <begin position="62"/>
        <end position="82"/>
    </location>
</feature>
<keyword evidence="2 4" id="KW-0479">Metal-binding</keyword>
<dbReference type="InterPro" id="IPR009056">
    <property type="entry name" value="Cyt_c-like_dom"/>
</dbReference>
<dbReference type="PROSITE" id="PS51007">
    <property type="entry name" value="CYTC"/>
    <property type="match status" value="1"/>
</dbReference>
<keyword evidence="5" id="KW-1133">Transmembrane helix</keyword>
<dbReference type="GO" id="GO:0020037">
    <property type="term" value="F:heme binding"/>
    <property type="evidence" value="ECO:0007669"/>
    <property type="project" value="InterPro"/>
</dbReference>
<dbReference type="Gene3D" id="1.10.760.10">
    <property type="entry name" value="Cytochrome c-like domain"/>
    <property type="match status" value="1"/>
</dbReference>
<evidence type="ECO:0000313" key="8">
    <source>
        <dbReference type="Proteomes" id="UP000216225"/>
    </source>
</evidence>
<dbReference type="RefSeq" id="WP_094437428.1">
    <property type="nucleotide sequence ID" value="NZ_NKDB02000009.1"/>
</dbReference>
<dbReference type="GO" id="GO:0046872">
    <property type="term" value="F:metal ion binding"/>
    <property type="evidence" value="ECO:0007669"/>
    <property type="project" value="UniProtKB-KW"/>
</dbReference>
<evidence type="ECO:0000313" key="7">
    <source>
        <dbReference type="EMBL" id="RKJ93840.1"/>
    </source>
</evidence>
<gene>
    <name evidence="7" type="ORF">CE154_021840</name>
</gene>
<feature type="transmembrane region" description="Helical" evidence="5">
    <location>
        <begin position="89"/>
        <end position="106"/>
    </location>
</feature>
<keyword evidence="1 4" id="KW-0349">Heme</keyword>
<sequence>MTLPPDALDALPGAMLAAQLALRDALHALGLTGEAAGQPAWPFAHRLAAEMLAIDGGHARRVALTLGCVLLAVALLAAALLVRARRVRGGLAAAALALVLLAPWPLPQLLLAPAVPTSLHRSPTGFAAEGIVRGQAVYMRLCARCHGADARGEGPDAARLPVWPPMLTGGLLWKRLDGELFWRVRHGMHGRGGERTMPGFGPVQISDAEIWQVLDYLQAHAAGRMLRESGAWEHPVRMPAAALRCRHGGLRGTHSLRAQRLQVVLPAPGAPLPPEDPRMVSVVVGGAPPSEPECEAADAHLLPALALLLGVAPAAAPGHVLLVDRAGWLRARAQPGQGGWSEDDLVCRSAPGARAQSPADGQGLDVLLRRMDADAVRLVRGGFPH</sequence>
<dbReference type="InterPro" id="IPR036909">
    <property type="entry name" value="Cyt_c-like_dom_sf"/>
</dbReference>
<dbReference type="GO" id="GO:0009055">
    <property type="term" value="F:electron transfer activity"/>
    <property type="evidence" value="ECO:0007669"/>
    <property type="project" value="InterPro"/>
</dbReference>
<keyword evidence="5" id="KW-0812">Transmembrane</keyword>
<comment type="caution">
    <text evidence="7">The sequence shown here is derived from an EMBL/GenBank/DDBJ whole genome shotgun (WGS) entry which is preliminary data.</text>
</comment>
<dbReference type="SUPFAM" id="SSF46626">
    <property type="entry name" value="Cytochrome c"/>
    <property type="match status" value="1"/>
</dbReference>
<proteinExistence type="predicted"/>
<feature type="domain" description="Cytochrome c" evidence="6">
    <location>
        <begin position="129"/>
        <end position="221"/>
    </location>
</feature>
<accession>A0A420K709</accession>
<organism evidence="7 8">
    <name type="scientific">Alicycliphilus denitrificans</name>
    <dbReference type="NCBI Taxonomy" id="179636"/>
    <lineage>
        <taxon>Bacteria</taxon>
        <taxon>Pseudomonadati</taxon>
        <taxon>Pseudomonadota</taxon>
        <taxon>Betaproteobacteria</taxon>
        <taxon>Burkholderiales</taxon>
        <taxon>Comamonadaceae</taxon>
        <taxon>Alicycliphilus</taxon>
    </lineage>
</organism>
<evidence type="ECO:0000256" key="1">
    <source>
        <dbReference type="ARBA" id="ARBA00022617"/>
    </source>
</evidence>
<reference evidence="7 8" key="1">
    <citation type="submission" date="2018-09" db="EMBL/GenBank/DDBJ databases">
        <title>Genome comparison of Alicycliphilus sp. BQ1, a polyurethanolytic bacterium, with its closest phylogenetic relatives Alicycliphilus denitrificans BC and K601, unable to attack polyurethane.</title>
        <authorList>
            <person name="Loza-Tavera H."/>
            <person name="Lozano L."/>
            <person name="Cevallos M."/>
            <person name="Maya-Lucas O."/>
            <person name="Garcia-Mena J."/>
            <person name="Hernandez J."/>
        </authorList>
    </citation>
    <scope>NUCLEOTIDE SEQUENCE [LARGE SCALE GENOMIC DNA]</scope>
    <source>
        <strain evidence="7 8">BQ1</strain>
    </source>
</reference>
<name>A0A420K709_9BURK</name>
<evidence type="ECO:0000256" key="4">
    <source>
        <dbReference type="PROSITE-ProRule" id="PRU00433"/>
    </source>
</evidence>
<dbReference type="Proteomes" id="UP000216225">
    <property type="component" value="Unassembled WGS sequence"/>
</dbReference>
<dbReference type="Pfam" id="PF13442">
    <property type="entry name" value="Cytochrome_CBB3"/>
    <property type="match status" value="1"/>
</dbReference>
<evidence type="ECO:0000256" key="5">
    <source>
        <dbReference type="SAM" id="Phobius"/>
    </source>
</evidence>
<evidence type="ECO:0000256" key="3">
    <source>
        <dbReference type="ARBA" id="ARBA00023004"/>
    </source>
</evidence>
<evidence type="ECO:0000256" key="2">
    <source>
        <dbReference type="ARBA" id="ARBA00022723"/>
    </source>
</evidence>
<keyword evidence="5" id="KW-0472">Membrane</keyword>
<protein>
    <submittedName>
        <fullName evidence="7">Cytochrome c</fullName>
    </submittedName>
</protein>
<evidence type="ECO:0000259" key="6">
    <source>
        <dbReference type="PROSITE" id="PS51007"/>
    </source>
</evidence>
<dbReference type="AlphaFoldDB" id="A0A420K709"/>